<dbReference type="InterPro" id="IPR004143">
    <property type="entry name" value="BPL_LPL_catalytic"/>
</dbReference>
<evidence type="ECO:0000256" key="4">
    <source>
        <dbReference type="ARBA" id="ARBA00022679"/>
    </source>
</evidence>
<dbReference type="Pfam" id="PF21948">
    <property type="entry name" value="LplA-B_cat"/>
    <property type="match status" value="1"/>
</dbReference>
<feature type="binding site" evidence="8">
    <location>
        <begin position="168"/>
        <end position="170"/>
    </location>
    <ligand>
        <name>substrate</name>
    </ligand>
</feature>
<accession>A0ABD3UFH1</accession>
<evidence type="ECO:0000256" key="2">
    <source>
        <dbReference type="ARBA" id="ARBA00004821"/>
    </source>
</evidence>
<dbReference type="EMBL" id="JBJQND010000016">
    <property type="protein sequence ID" value="KAL3848237.1"/>
    <property type="molecule type" value="Genomic_DNA"/>
</dbReference>
<comment type="similarity">
    <text evidence="3 6">Belongs to the LipB family.</text>
</comment>
<dbReference type="PANTHER" id="PTHR10993">
    <property type="entry name" value="OCTANOYLTRANSFERASE"/>
    <property type="match status" value="1"/>
</dbReference>
<feature type="binding site" evidence="8">
    <location>
        <begin position="89"/>
        <end position="96"/>
    </location>
    <ligand>
        <name>substrate</name>
    </ligand>
</feature>
<evidence type="ECO:0000256" key="5">
    <source>
        <dbReference type="ARBA" id="ARBA00023315"/>
    </source>
</evidence>
<comment type="catalytic activity">
    <reaction evidence="6">
        <text>octanoyl-[ACP] + L-lysyl-[protein] = N(6)-octanoyl-L-lysyl-[protein] + holo-[ACP] + H(+)</text>
        <dbReference type="Rhea" id="RHEA:17665"/>
        <dbReference type="Rhea" id="RHEA-COMP:9636"/>
        <dbReference type="Rhea" id="RHEA-COMP:9685"/>
        <dbReference type="Rhea" id="RHEA-COMP:9752"/>
        <dbReference type="Rhea" id="RHEA-COMP:9928"/>
        <dbReference type="ChEBI" id="CHEBI:15378"/>
        <dbReference type="ChEBI" id="CHEBI:29969"/>
        <dbReference type="ChEBI" id="CHEBI:64479"/>
        <dbReference type="ChEBI" id="CHEBI:78463"/>
        <dbReference type="ChEBI" id="CHEBI:78809"/>
        <dbReference type="EC" id="2.3.1.181"/>
    </reaction>
</comment>
<dbReference type="GO" id="GO:0005739">
    <property type="term" value="C:mitochondrion"/>
    <property type="evidence" value="ECO:0007669"/>
    <property type="project" value="UniProtKB-SubCell"/>
</dbReference>
<dbReference type="Proteomes" id="UP001634394">
    <property type="component" value="Unassembled WGS sequence"/>
</dbReference>
<feature type="site" description="Lowers pKa of active site Cys" evidence="9">
    <location>
        <position position="152"/>
    </location>
</feature>
<feature type="active site" description="Acyl-thioester intermediate" evidence="7">
    <location>
        <position position="186"/>
    </location>
</feature>
<comment type="pathway">
    <text evidence="2 6">Protein modification; protein lipoylation via endogenous pathway; protein N(6)-(lipoyl)lysine from octanoyl-[acyl-carrier-protein]: step 1/2.</text>
</comment>
<dbReference type="FunFam" id="3.30.930.10:FF:000035">
    <property type="entry name" value="Putative lipoyltransferase 2, mitochondrial"/>
    <property type="match status" value="1"/>
</dbReference>
<dbReference type="CDD" id="cd16444">
    <property type="entry name" value="LipB"/>
    <property type="match status" value="1"/>
</dbReference>
<evidence type="ECO:0000259" key="10">
    <source>
        <dbReference type="PROSITE" id="PS51733"/>
    </source>
</evidence>
<dbReference type="PIRSF" id="PIRSF016262">
    <property type="entry name" value="LPLase"/>
    <property type="match status" value="1"/>
</dbReference>
<comment type="subcellular location">
    <subcellularLocation>
        <location evidence="1 6">Mitochondrion</location>
    </subcellularLocation>
</comment>
<keyword evidence="6" id="KW-0496">Mitochondrion</keyword>
<dbReference type="Gene3D" id="3.30.930.10">
    <property type="entry name" value="Bira Bifunctional Protein, Domain 2"/>
    <property type="match status" value="1"/>
</dbReference>
<keyword evidence="4 6" id="KW-0808">Transferase</keyword>
<evidence type="ECO:0000256" key="9">
    <source>
        <dbReference type="PIRSR" id="PIRSR016262-3"/>
    </source>
</evidence>
<feature type="domain" description="BPL/LPL catalytic" evidence="10">
    <location>
        <begin position="45"/>
        <end position="225"/>
    </location>
</feature>
<dbReference type="InterPro" id="IPR045864">
    <property type="entry name" value="aa-tRNA-synth_II/BPL/LPL"/>
</dbReference>
<dbReference type="NCBIfam" id="TIGR00214">
    <property type="entry name" value="lipB"/>
    <property type="match status" value="1"/>
</dbReference>
<comment type="caution">
    <text evidence="11">The sequence shown here is derived from an EMBL/GenBank/DDBJ whole genome shotgun (WGS) entry which is preliminary data.</text>
</comment>
<comment type="function">
    <text evidence="6">Catalyzes the transfer of endogenously produced octanoic acid from octanoyl-acyl-carrier-protein onto the lipoyl domains of lipoate-dependent enzymes. Lipoyl-ACP can also act as a substrate although octanoyl-ACP is likely to be the physiological substrate.</text>
</comment>
<dbReference type="InterPro" id="IPR020605">
    <property type="entry name" value="Octanoyltransferase_CS"/>
</dbReference>
<dbReference type="PROSITE" id="PS51733">
    <property type="entry name" value="BPL_LPL_CATALYTIC"/>
    <property type="match status" value="1"/>
</dbReference>
<dbReference type="EC" id="2.3.1.181" evidence="6"/>
<dbReference type="AlphaFoldDB" id="A0ABD3UFH1"/>
<sequence length="267" mass="30390">MLRMVSTSRLVKVINLHRMGFMPAFDIQTRHARNLLDYIAGRTFQKSPNVLLLVEHNPVYTVGIRDKNYSKEEEIKLKSLGADFYRTNRGGLITFHGPGQLVAYPVIHLKDFQYGIRDYVCSLEKTMTRTCGHFGLKARTTENIGTWIGDKKIGAIGIHGSRFVTTHGISLNCNVNLDWFKHIVPCGLEGKDVTSLDKELQKNVTVEQTIPFFLESFQDKFQCELDFEMLEEQDYTIIPTKENLSRIKETLAINTSGSIITESSCYS</sequence>
<proteinExistence type="inferred from homology"/>
<dbReference type="SUPFAM" id="SSF55681">
    <property type="entry name" value="Class II aaRS and biotin synthetases"/>
    <property type="match status" value="1"/>
</dbReference>
<dbReference type="InterPro" id="IPR000544">
    <property type="entry name" value="Octanoyltransferase"/>
</dbReference>
<dbReference type="PANTHER" id="PTHR10993:SF7">
    <property type="entry name" value="LIPOYLTRANSFERASE 2, MITOCHONDRIAL-RELATED"/>
    <property type="match status" value="1"/>
</dbReference>
<evidence type="ECO:0000256" key="6">
    <source>
        <dbReference type="PIRNR" id="PIRNR016262"/>
    </source>
</evidence>
<evidence type="ECO:0000256" key="8">
    <source>
        <dbReference type="PIRSR" id="PIRSR016262-2"/>
    </source>
</evidence>
<organism evidence="11 12">
    <name type="scientific">Sinanodonta woodiana</name>
    <name type="common">Chinese pond mussel</name>
    <name type="synonym">Anodonta woodiana</name>
    <dbReference type="NCBI Taxonomy" id="1069815"/>
    <lineage>
        <taxon>Eukaryota</taxon>
        <taxon>Metazoa</taxon>
        <taxon>Spiralia</taxon>
        <taxon>Lophotrochozoa</taxon>
        <taxon>Mollusca</taxon>
        <taxon>Bivalvia</taxon>
        <taxon>Autobranchia</taxon>
        <taxon>Heteroconchia</taxon>
        <taxon>Palaeoheterodonta</taxon>
        <taxon>Unionida</taxon>
        <taxon>Unionoidea</taxon>
        <taxon>Unionidae</taxon>
        <taxon>Unioninae</taxon>
        <taxon>Sinanodonta</taxon>
    </lineage>
</organism>
<feature type="binding site" evidence="8">
    <location>
        <begin position="155"/>
        <end position="157"/>
    </location>
    <ligand>
        <name>substrate</name>
    </ligand>
</feature>
<evidence type="ECO:0000256" key="3">
    <source>
        <dbReference type="ARBA" id="ARBA00007907"/>
    </source>
</evidence>
<evidence type="ECO:0000256" key="7">
    <source>
        <dbReference type="PIRSR" id="PIRSR016262-1"/>
    </source>
</evidence>
<dbReference type="NCBIfam" id="NF010925">
    <property type="entry name" value="PRK14345.1"/>
    <property type="match status" value="1"/>
</dbReference>
<evidence type="ECO:0000313" key="12">
    <source>
        <dbReference type="Proteomes" id="UP001634394"/>
    </source>
</evidence>
<dbReference type="PROSITE" id="PS01313">
    <property type="entry name" value="LIPB"/>
    <property type="match status" value="1"/>
</dbReference>
<evidence type="ECO:0000313" key="11">
    <source>
        <dbReference type="EMBL" id="KAL3848237.1"/>
    </source>
</evidence>
<dbReference type="GO" id="GO:0033819">
    <property type="term" value="F:lipoyl(octanoyl) transferase activity"/>
    <property type="evidence" value="ECO:0007669"/>
    <property type="project" value="UniProtKB-EC"/>
</dbReference>
<evidence type="ECO:0000256" key="1">
    <source>
        <dbReference type="ARBA" id="ARBA00004173"/>
    </source>
</evidence>
<reference evidence="11 12" key="1">
    <citation type="submission" date="2024-11" db="EMBL/GenBank/DDBJ databases">
        <title>Chromosome-level genome assembly of the freshwater bivalve Anodonta woodiana.</title>
        <authorList>
            <person name="Chen X."/>
        </authorList>
    </citation>
    <scope>NUCLEOTIDE SEQUENCE [LARGE SCALE GENOMIC DNA]</scope>
    <source>
        <strain evidence="11">MN2024</strain>
        <tissue evidence="11">Gills</tissue>
    </source>
</reference>
<keyword evidence="5 6" id="KW-0012">Acyltransferase</keyword>
<keyword evidence="12" id="KW-1185">Reference proteome</keyword>
<gene>
    <name evidence="11" type="ORF">ACJMK2_019106</name>
</gene>
<name>A0ABD3UFH1_SINWO</name>
<protein>
    <recommendedName>
        <fullName evidence="6">Octanoyl-[acyl-carrier-protein]:protein N-octanoyltransferase LIPT2, mitochondrial</fullName>
        <ecNumber evidence="6">2.3.1.181</ecNumber>
    </recommendedName>
</protein>